<dbReference type="RefSeq" id="WP_004831979.1">
    <property type="nucleotide sequence ID" value="NZ_BHYQ01000012.1"/>
</dbReference>
<dbReference type="OrthoDB" id="80065at2"/>
<dbReference type="GeneID" id="93384749"/>
<evidence type="ECO:0000313" key="5">
    <source>
        <dbReference type="Proteomes" id="UP000031386"/>
    </source>
</evidence>
<dbReference type="STRING" id="33033.NW74_00570"/>
<dbReference type="AlphaFoldDB" id="A0A0B4RZN9"/>
<reference evidence="4" key="3">
    <citation type="submission" date="2022-07" db="EMBL/GenBank/DDBJ databases">
        <title>Parvimonas micra travels from the subgingival sulcus of the human oral cavity to the colorectal adenocarcinoma.</title>
        <authorList>
            <person name="Conde-Perez K."/>
            <person name="Buetas E."/>
            <person name="Aja-Macaya P."/>
            <person name="Martin-De Arribas E."/>
            <person name="Iglesias-Corras I."/>
            <person name="Trigo-Tasende N."/>
            <person name="Nasser-Ali M."/>
            <person name="Estevez L.S."/>
            <person name="Rumbo-Feal S."/>
            <person name="Otero-Alen B."/>
            <person name="Noguera J.F."/>
            <person name="Concha A."/>
            <person name="Pardinas-Lopez S."/>
            <person name="Carda-Dieguez M."/>
            <person name="Gomez-Randulfe I."/>
            <person name="Martinez-Lago N."/>
            <person name="Ladra S."/>
            <person name="Aparicio L.A."/>
            <person name="Bou G."/>
            <person name="Mira A."/>
            <person name="Vallejo J.A."/>
            <person name="Poza M."/>
        </authorList>
    </citation>
    <scope>NUCLEOTIDE SEQUENCE</scope>
    <source>
        <strain evidence="4">PM102KC-G-1</strain>
    </source>
</reference>
<gene>
    <name evidence="3" type="ORF">HXM94_08000</name>
    <name evidence="4" type="ORF">NM222_07645</name>
    <name evidence="2" type="ORF">NW74_00570</name>
</gene>
<organism evidence="2 5">
    <name type="scientific">Parvimonas micra</name>
    <dbReference type="NCBI Taxonomy" id="33033"/>
    <lineage>
        <taxon>Bacteria</taxon>
        <taxon>Bacillati</taxon>
        <taxon>Bacillota</taxon>
        <taxon>Tissierellia</taxon>
        <taxon>Tissierellales</taxon>
        <taxon>Peptoniphilaceae</taxon>
        <taxon>Parvimonas</taxon>
    </lineage>
</organism>
<dbReference type="EMBL" id="CP009761">
    <property type="protein sequence ID" value="AIZ35968.1"/>
    <property type="molecule type" value="Genomic_DNA"/>
</dbReference>
<dbReference type="Proteomes" id="UP001210690">
    <property type="component" value="Chromosome"/>
</dbReference>
<name>A0A0B4RZN9_9FIRM</name>
<dbReference type="Proteomes" id="UP000758611">
    <property type="component" value="Unassembled WGS sequence"/>
</dbReference>
<keyword evidence="5" id="KW-1185">Reference proteome</keyword>
<dbReference type="Proteomes" id="UP000031386">
    <property type="component" value="Chromosome"/>
</dbReference>
<evidence type="ECO:0000313" key="2">
    <source>
        <dbReference type="EMBL" id="AIZ35968.1"/>
    </source>
</evidence>
<dbReference type="InterPro" id="IPR010374">
    <property type="entry name" value="DUF969"/>
</dbReference>
<dbReference type="KEGG" id="pmic:NW74_00570"/>
<evidence type="ECO:0000313" key="3">
    <source>
        <dbReference type="EMBL" id="MBF1307701.1"/>
    </source>
</evidence>
<sequence>MQNYLVLIGIVIIVVGFVLKLDVISVVLIAGFATGLAGGKSIVEILDIIGKGFVTNRYMSLFFTTLIVIGIMERNGLKEKAADGIRKIKGASAGLVIWLYLLIRWIAAIFSLRLGGHIQFVRPLILPMAEGAATKTVDLTETKLEDLKGLAGAVENYGNFFGQNIFPVSSGVLLIVSTLKDKGHTITGAQVAYYSLFAGVAMIILSIVQCFLFEMKLRKAGEKNVKMDK</sequence>
<reference evidence="2 5" key="1">
    <citation type="submission" date="2014-10" db="EMBL/GenBank/DDBJ databases">
        <title>Complete genome sequence of Parvimonas micra KCOM 1535 (= ChDC B708).</title>
        <authorList>
            <person name="Kook J.-K."/>
            <person name="Park S.-N."/>
            <person name="Lim Y.K."/>
            <person name="Roh H."/>
        </authorList>
    </citation>
    <scope>NUCLEOTIDE SEQUENCE [LARGE SCALE GENOMIC DNA]</scope>
    <source>
        <strain evidence="2">KCOM 1535</strain>
        <strain evidence="5">KCOM 1535 / ChDC B708</strain>
    </source>
</reference>
<keyword evidence="1" id="KW-1133">Transmembrane helix</keyword>
<dbReference type="EMBL" id="CP101412">
    <property type="protein sequence ID" value="WBB30815.1"/>
    <property type="molecule type" value="Genomic_DNA"/>
</dbReference>
<protein>
    <submittedName>
        <fullName evidence="3">DUF969 domain-containing protein</fullName>
    </submittedName>
    <submittedName>
        <fullName evidence="2">Membrane protein</fullName>
    </submittedName>
</protein>
<feature type="transmembrane region" description="Helical" evidence="1">
    <location>
        <begin position="93"/>
        <end position="114"/>
    </location>
</feature>
<dbReference type="Pfam" id="PF06149">
    <property type="entry name" value="DUF969"/>
    <property type="match status" value="1"/>
</dbReference>
<feature type="transmembrane region" description="Helical" evidence="1">
    <location>
        <begin position="53"/>
        <end position="72"/>
    </location>
</feature>
<proteinExistence type="predicted"/>
<evidence type="ECO:0000256" key="1">
    <source>
        <dbReference type="SAM" id="Phobius"/>
    </source>
</evidence>
<keyword evidence="1" id="KW-0472">Membrane</keyword>
<reference evidence="3" key="2">
    <citation type="submission" date="2020-04" db="EMBL/GenBank/DDBJ databases">
        <title>Deep metagenomics examines the oral microbiome during advanced dental caries in children, revealing novel taxa and co-occurrences with host molecules.</title>
        <authorList>
            <person name="Baker J.L."/>
            <person name="Morton J.T."/>
            <person name="Dinis M."/>
            <person name="Alvarez R."/>
            <person name="Tran N.C."/>
            <person name="Knight R."/>
            <person name="Edlund A."/>
        </authorList>
    </citation>
    <scope>NUCLEOTIDE SEQUENCE</scope>
    <source>
        <strain evidence="3">JCVI_23_bin.11</strain>
    </source>
</reference>
<feature type="transmembrane region" description="Helical" evidence="1">
    <location>
        <begin position="7"/>
        <end position="33"/>
    </location>
</feature>
<dbReference type="EMBL" id="JABZRE010000050">
    <property type="protein sequence ID" value="MBF1307701.1"/>
    <property type="molecule type" value="Genomic_DNA"/>
</dbReference>
<evidence type="ECO:0000313" key="4">
    <source>
        <dbReference type="EMBL" id="WBB30815.1"/>
    </source>
</evidence>
<accession>A0A0B4RZN9</accession>
<feature type="transmembrane region" description="Helical" evidence="1">
    <location>
        <begin position="191"/>
        <end position="213"/>
    </location>
</feature>
<keyword evidence="1" id="KW-0812">Transmembrane</keyword>